<organism evidence="1 2">
    <name type="scientific">Domibacillus iocasae</name>
    <dbReference type="NCBI Taxonomy" id="1714016"/>
    <lineage>
        <taxon>Bacteria</taxon>
        <taxon>Bacillati</taxon>
        <taxon>Bacillota</taxon>
        <taxon>Bacilli</taxon>
        <taxon>Bacillales</taxon>
        <taxon>Bacillaceae</taxon>
        <taxon>Domibacillus</taxon>
    </lineage>
</organism>
<protein>
    <submittedName>
        <fullName evidence="1">Uncharacterized protein</fullName>
    </submittedName>
</protein>
<evidence type="ECO:0000313" key="1">
    <source>
        <dbReference type="EMBL" id="OES43356.1"/>
    </source>
</evidence>
<evidence type="ECO:0000313" key="2">
    <source>
        <dbReference type="Proteomes" id="UP000095658"/>
    </source>
</evidence>
<proteinExistence type="predicted"/>
<accession>A0A1E7DJU9</accession>
<name>A0A1E7DJU9_9BACI</name>
<comment type="caution">
    <text evidence="1">The sequence shown here is derived from an EMBL/GenBank/DDBJ whole genome shotgun (WGS) entry which is preliminary data.</text>
</comment>
<sequence>MTGEHQFFRVGSMPTLKKGWSKAKRATRLIHLQVFSLLTFRLSPIFSRSVSKNVSDKPLNVMFFQRCAGSFIRFPRMFFTWVLRSVNKSECPCTAWPFGCAFQNEKARNKKKRLPF</sequence>
<reference evidence="1 2" key="1">
    <citation type="submission" date="2016-06" db="EMBL/GenBank/DDBJ databases">
        <title>Domibacillus iocasae genome sequencing.</title>
        <authorList>
            <person name="Verma A."/>
            <person name="Pal Y."/>
            <person name="Ojha A.K."/>
            <person name="Krishnamurthi S."/>
        </authorList>
    </citation>
    <scope>NUCLEOTIDE SEQUENCE [LARGE SCALE GENOMIC DNA]</scope>
    <source>
        <strain evidence="1 2">DSM 29979</strain>
    </source>
</reference>
<dbReference type="AlphaFoldDB" id="A0A1E7DJU9"/>
<dbReference type="Proteomes" id="UP000095658">
    <property type="component" value="Unassembled WGS sequence"/>
</dbReference>
<dbReference type="EMBL" id="MAMP01000026">
    <property type="protein sequence ID" value="OES43356.1"/>
    <property type="molecule type" value="Genomic_DNA"/>
</dbReference>
<gene>
    <name evidence="1" type="ORF">BA724_13990</name>
</gene>
<keyword evidence="2" id="KW-1185">Reference proteome</keyword>